<evidence type="ECO:0000256" key="4">
    <source>
        <dbReference type="PROSITE-ProRule" id="PRU01248"/>
    </source>
</evidence>
<dbReference type="CDD" id="cd01189">
    <property type="entry name" value="INT_ICEBs1_C_like"/>
    <property type="match status" value="1"/>
</dbReference>
<dbReference type="Pfam" id="PF14657">
    <property type="entry name" value="Arm-DNA-bind_4"/>
    <property type="match status" value="1"/>
</dbReference>
<evidence type="ECO:0000259" key="5">
    <source>
        <dbReference type="PROSITE" id="PS51898"/>
    </source>
</evidence>
<dbReference type="Gene3D" id="1.10.443.10">
    <property type="entry name" value="Intergrase catalytic core"/>
    <property type="match status" value="1"/>
</dbReference>
<dbReference type="InterPro" id="IPR028259">
    <property type="entry name" value="AP2-like_int_N"/>
</dbReference>
<evidence type="ECO:0000259" key="6">
    <source>
        <dbReference type="PROSITE" id="PS51900"/>
    </source>
</evidence>
<keyword evidence="2 4" id="KW-0238">DNA-binding</keyword>
<sequence>MANIVKTETGWKYRVSYKEAGKYKVKSKSGFPTKKQALLAASEMEEKLHRGVDINAGEANFVEAFKEWYTTFRKQKKSIENDKHYDYAIKFCEKYFVGLKINDVNRTTYQKAINEFAKTHAKETTRKRHVYVRSFIREMVYEGVILRDPTARVIIPDDETTYKDLKALSEEQVKKLIKELNNRFTPAHSSISVILFAIASGARFSEIIGLTWDCIDFVQKTIKINKTWDYKNTNAFSNTKNYSSNRIITIDDQTLSMLNKIKVYQSAEKLKDSTFNKHKLVFISTNNVPPSNNAINKSLKRYCTKLGINKDISVHGLRHTHATLLLYNDCNIKYLSKRLGHNTIVTTLETYSHVIDEMEQKESYKVNELMNKINEI</sequence>
<dbReference type="EMBL" id="AANDSR010000012">
    <property type="protein sequence ID" value="EDN9837778.1"/>
    <property type="molecule type" value="Genomic_DNA"/>
</dbReference>
<dbReference type="EMBL" id="AAAMZD010000001">
    <property type="protein sequence ID" value="EAD3791164.1"/>
    <property type="molecule type" value="Genomic_DNA"/>
</dbReference>
<evidence type="ECO:0000313" key="10">
    <source>
        <dbReference type="Proteomes" id="UP000467347"/>
    </source>
</evidence>
<proteinExistence type="inferred from homology"/>
<dbReference type="PANTHER" id="PTHR30349:SF64">
    <property type="entry name" value="PROPHAGE INTEGRASE INTD-RELATED"/>
    <property type="match status" value="1"/>
</dbReference>
<name>A0A468MB06_LISMN</name>
<dbReference type="InterPro" id="IPR013762">
    <property type="entry name" value="Integrase-like_cat_sf"/>
</dbReference>
<dbReference type="AlphaFoldDB" id="A0A468MB06"/>
<dbReference type="Gene3D" id="1.10.150.130">
    <property type="match status" value="1"/>
</dbReference>
<comment type="similarity">
    <text evidence="1">Belongs to the 'phage' integrase family.</text>
</comment>
<comment type="caution">
    <text evidence="8">The sequence shown here is derived from an EMBL/GenBank/DDBJ whole genome shotgun (WGS) entry which is preliminary data.</text>
</comment>
<evidence type="ECO:0000256" key="1">
    <source>
        <dbReference type="ARBA" id="ARBA00008857"/>
    </source>
</evidence>
<dbReference type="Proteomes" id="UP000345329">
    <property type="component" value="Unassembled WGS sequence"/>
</dbReference>
<evidence type="ECO:0000256" key="3">
    <source>
        <dbReference type="ARBA" id="ARBA00023172"/>
    </source>
</evidence>
<dbReference type="InterPro" id="IPR050090">
    <property type="entry name" value="Tyrosine_recombinase_XerCD"/>
</dbReference>
<gene>
    <name evidence="8" type="ORF">GJW51_13995</name>
    <name evidence="7" type="ORF">UI29_00075</name>
</gene>
<evidence type="ECO:0000313" key="8">
    <source>
        <dbReference type="EMBL" id="EDN9837778.1"/>
    </source>
</evidence>
<dbReference type="PANTHER" id="PTHR30349">
    <property type="entry name" value="PHAGE INTEGRASE-RELATED"/>
    <property type="match status" value="1"/>
</dbReference>
<dbReference type="PROSITE" id="PS51900">
    <property type="entry name" value="CB"/>
    <property type="match status" value="1"/>
</dbReference>
<dbReference type="GO" id="GO:0015074">
    <property type="term" value="P:DNA integration"/>
    <property type="evidence" value="ECO:0007669"/>
    <property type="project" value="InterPro"/>
</dbReference>
<organism evidence="8 10">
    <name type="scientific">Listeria monocytogenes</name>
    <dbReference type="NCBI Taxonomy" id="1639"/>
    <lineage>
        <taxon>Bacteria</taxon>
        <taxon>Bacillati</taxon>
        <taxon>Bacillota</taxon>
        <taxon>Bacilli</taxon>
        <taxon>Bacillales</taxon>
        <taxon>Listeriaceae</taxon>
        <taxon>Listeria</taxon>
    </lineage>
</organism>
<dbReference type="Pfam" id="PF00589">
    <property type="entry name" value="Phage_integrase"/>
    <property type="match status" value="1"/>
</dbReference>
<dbReference type="InterPro" id="IPR010998">
    <property type="entry name" value="Integrase_recombinase_N"/>
</dbReference>
<dbReference type="RefSeq" id="WP_069027542.1">
    <property type="nucleotide sequence ID" value="NZ_MDNB01000030.1"/>
</dbReference>
<dbReference type="InterPro" id="IPR044068">
    <property type="entry name" value="CB"/>
</dbReference>
<dbReference type="InterPro" id="IPR002104">
    <property type="entry name" value="Integrase_catalytic"/>
</dbReference>
<dbReference type="GO" id="GO:0006310">
    <property type="term" value="P:DNA recombination"/>
    <property type="evidence" value="ECO:0007669"/>
    <property type="project" value="UniProtKB-KW"/>
</dbReference>
<protein>
    <submittedName>
        <fullName evidence="7">Site-specific integrase</fullName>
    </submittedName>
    <submittedName>
        <fullName evidence="8">Tyrosine-type recombinase/integrase</fullName>
    </submittedName>
</protein>
<reference evidence="8 10" key="1">
    <citation type="submission" date="2019-11" db="EMBL/GenBank/DDBJ databases">
        <authorList>
            <consortium name="GenomeTrakr: Next Generation Sequencing Network for Food Pathogen Tracability"/>
        </authorList>
    </citation>
    <scope>NUCLEOTIDE SEQUENCE [LARGE SCALE GENOMIC DNA]</scope>
    <source>
        <strain evidence="8 10">OSF101448</strain>
        <strain evidence="7 9">VA-WGS-00405</strain>
    </source>
</reference>
<dbReference type="Proteomes" id="UP000467347">
    <property type="component" value="Unassembled WGS sequence"/>
</dbReference>
<dbReference type="GO" id="GO:0003677">
    <property type="term" value="F:DNA binding"/>
    <property type="evidence" value="ECO:0007669"/>
    <property type="project" value="UniProtKB-UniRule"/>
</dbReference>
<accession>A0A468MB06</accession>
<evidence type="ECO:0000256" key="2">
    <source>
        <dbReference type="ARBA" id="ARBA00023125"/>
    </source>
</evidence>
<keyword evidence="3" id="KW-0233">DNA recombination</keyword>
<evidence type="ECO:0000313" key="9">
    <source>
        <dbReference type="Proteomes" id="UP000345329"/>
    </source>
</evidence>
<evidence type="ECO:0000313" key="7">
    <source>
        <dbReference type="EMBL" id="EAD3791164.1"/>
    </source>
</evidence>
<dbReference type="SUPFAM" id="SSF56349">
    <property type="entry name" value="DNA breaking-rejoining enzymes"/>
    <property type="match status" value="1"/>
</dbReference>
<feature type="domain" description="Core-binding (CB)" evidence="6">
    <location>
        <begin position="59"/>
        <end position="140"/>
    </location>
</feature>
<dbReference type="PROSITE" id="PS51898">
    <property type="entry name" value="TYR_RECOMBINASE"/>
    <property type="match status" value="1"/>
</dbReference>
<feature type="domain" description="Tyr recombinase" evidence="5">
    <location>
        <begin position="163"/>
        <end position="365"/>
    </location>
</feature>
<dbReference type="InterPro" id="IPR011010">
    <property type="entry name" value="DNA_brk_join_enz"/>
</dbReference>